<evidence type="ECO:0000256" key="2">
    <source>
        <dbReference type="SAM" id="MobiDB-lite"/>
    </source>
</evidence>
<dbReference type="PANTHER" id="PTHR11590:SF81">
    <property type="entry name" value="PROTEIN-GLUTAMINE GAMMA-GLUTAMYLTRANSFERASE K-LIKE ISOFORM X4"/>
    <property type="match status" value="1"/>
</dbReference>
<feature type="region of interest" description="Disordered" evidence="2">
    <location>
        <begin position="1"/>
        <end position="41"/>
    </location>
</feature>
<evidence type="ECO:0000313" key="4">
    <source>
        <dbReference type="Ensembl" id="ENSEBUP00000010474.1"/>
    </source>
</evidence>
<evidence type="ECO:0000259" key="3">
    <source>
        <dbReference type="SMART" id="SM00460"/>
    </source>
</evidence>
<protein>
    <submittedName>
        <fullName evidence="4">Transglutaminase 1</fullName>
    </submittedName>
</protein>
<dbReference type="Pfam" id="PF00927">
    <property type="entry name" value="Transglut_C"/>
    <property type="match status" value="1"/>
</dbReference>
<comment type="similarity">
    <text evidence="1">Belongs to the transglutaminase superfamily. Transglutaminase family.</text>
</comment>
<proteinExistence type="inferred from homology"/>
<dbReference type="Proteomes" id="UP000694388">
    <property type="component" value="Unplaced"/>
</dbReference>
<feature type="region of interest" description="Disordered" evidence="2">
    <location>
        <begin position="585"/>
        <end position="619"/>
    </location>
</feature>
<dbReference type="InterPro" id="IPR002931">
    <property type="entry name" value="Transglutaminase-like"/>
</dbReference>
<evidence type="ECO:0000256" key="1">
    <source>
        <dbReference type="ARBA" id="ARBA00005968"/>
    </source>
</evidence>
<dbReference type="AlphaFoldDB" id="A0A8C4Q5U7"/>
<dbReference type="Ensembl" id="ENSEBUT00000011022.1">
    <property type="protein sequence ID" value="ENSEBUP00000010474.1"/>
    <property type="gene ID" value="ENSEBUG00000006731.1"/>
</dbReference>
<feature type="domain" description="Transglutaminase-like" evidence="3">
    <location>
        <begin position="364"/>
        <end position="411"/>
    </location>
</feature>
<dbReference type="SMART" id="SM00460">
    <property type="entry name" value="TGc"/>
    <property type="match status" value="1"/>
</dbReference>
<dbReference type="GeneTree" id="ENSGT01050000244939"/>
<dbReference type="GO" id="GO:0003810">
    <property type="term" value="F:protein-glutamine gamma-glutamyltransferase activity"/>
    <property type="evidence" value="ECO:0007669"/>
    <property type="project" value="InterPro"/>
</dbReference>
<sequence>MNHPGHPNAASGLGRRPTASLPPSTEPQRTPSTVQTGQAQDHAAKTGGLTACCRWFFCCRWCVRASYSPEETELDDKKGPQNEPVTVPHTITPNEPAVIDSGGSSDPLSVLSVEFLRVENGTAHHTDEYEGLDFVVRRGQPFDLRLLLNRPFDLDKDLLSIQVTTGEQPQVNKGTEVLLHPSSSLPAGKWGAYVKDVDHHNLILSLSSPPHCIIGRYKIDIGPETEEVCGYRSSTTYVYILFNPWCCDDEVYLEDEEEQKEYVLNETGLIYYGTKHQIGSRGWNFGQFEEGVLRACFDLLDRSGMPVTGRHNPVSVSRVVSAMVNCQDDRGVLEGNWSGDYSLGIPPTAWNGSVVILRQYSKTGRPVRYGQCWVFSACGHHWNFHVWNDCWMKRPDLPEGYGGWQAIDATPQETSAGSFQCGPASVNAIKDGMVFLPYDTPFVFAEVNSDRIFWLLKKNGETERLNTERHAIGHSISTKAIGLNQRQDVTHLYKHSEGSQDERIAVELACKHGSRADFFTASSPSEVTVAVKTDERVVMGNDVVISVVLQNIADASRQISLTLQVQVMYYTGVCSTMCKRQKFNVNLDPNKGTSARERNSNGEKRSNRYGRACGSSSVA</sequence>
<dbReference type="PANTHER" id="PTHR11590">
    <property type="entry name" value="PROTEIN-GLUTAMINE GAMMA-GLUTAMYLTRANSFERASE"/>
    <property type="match status" value="1"/>
</dbReference>
<keyword evidence="5" id="KW-1185">Reference proteome</keyword>
<dbReference type="Gene3D" id="3.90.260.10">
    <property type="entry name" value="Transglutaminase-like"/>
    <property type="match status" value="2"/>
</dbReference>
<dbReference type="InterPro" id="IPR036238">
    <property type="entry name" value="Transglutaminase_C_sf"/>
</dbReference>
<dbReference type="InterPro" id="IPR008958">
    <property type="entry name" value="Transglutaminase_C"/>
</dbReference>
<name>A0A8C4Q5U7_EPTBU</name>
<dbReference type="Ensembl" id="ENSEBUT00000011006.1">
    <property type="protein sequence ID" value="ENSEBUP00000010459.1"/>
    <property type="gene ID" value="ENSEBUG00000006731.1"/>
</dbReference>
<dbReference type="InterPro" id="IPR014756">
    <property type="entry name" value="Ig_E-set"/>
</dbReference>
<feature type="compositionally biased region" description="Polar residues" evidence="2">
    <location>
        <begin position="21"/>
        <end position="39"/>
    </location>
</feature>
<dbReference type="InterPro" id="IPR013783">
    <property type="entry name" value="Ig-like_fold"/>
</dbReference>
<dbReference type="SUPFAM" id="SSF49309">
    <property type="entry name" value="Transglutaminase, two C-terminal domains"/>
    <property type="match status" value="1"/>
</dbReference>
<feature type="compositionally biased region" description="Basic and acidic residues" evidence="2">
    <location>
        <begin position="594"/>
        <end position="606"/>
    </location>
</feature>
<dbReference type="Gene3D" id="2.60.40.10">
    <property type="entry name" value="Immunoglobulins"/>
    <property type="match status" value="2"/>
</dbReference>
<dbReference type="SUPFAM" id="SSF81296">
    <property type="entry name" value="E set domains"/>
    <property type="match status" value="1"/>
</dbReference>
<dbReference type="InterPro" id="IPR038765">
    <property type="entry name" value="Papain-like_cys_pep_sf"/>
</dbReference>
<reference evidence="4" key="1">
    <citation type="submission" date="2025-05" db="UniProtKB">
        <authorList>
            <consortium name="Ensembl"/>
        </authorList>
    </citation>
    <scope>IDENTIFICATION</scope>
</reference>
<organism evidence="4 5">
    <name type="scientific">Eptatretus burgeri</name>
    <name type="common">Inshore hagfish</name>
    <dbReference type="NCBI Taxonomy" id="7764"/>
    <lineage>
        <taxon>Eukaryota</taxon>
        <taxon>Metazoa</taxon>
        <taxon>Chordata</taxon>
        <taxon>Craniata</taxon>
        <taxon>Vertebrata</taxon>
        <taxon>Cyclostomata</taxon>
        <taxon>Myxini</taxon>
        <taxon>Myxiniformes</taxon>
        <taxon>Myxinidae</taxon>
        <taxon>Eptatretinae</taxon>
        <taxon>Eptatretus</taxon>
    </lineage>
</organism>
<dbReference type="InterPro" id="IPR001102">
    <property type="entry name" value="Transglutaminase_N"/>
</dbReference>
<accession>A0A8C4Q5U7</accession>
<dbReference type="InterPro" id="IPR050779">
    <property type="entry name" value="Transglutaminase"/>
</dbReference>
<feature type="region of interest" description="Disordered" evidence="2">
    <location>
        <begin position="70"/>
        <end position="103"/>
    </location>
</feature>
<evidence type="ECO:0000313" key="5">
    <source>
        <dbReference type="Proteomes" id="UP000694388"/>
    </source>
</evidence>
<dbReference type="Pfam" id="PF00868">
    <property type="entry name" value="Transglut_N"/>
    <property type="match status" value="1"/>
</dbReference>
<dbReference type="SUPFAM" id="SSF54001">
    <property type="entry name" value="Cysteine proteinases"/>
    <property type="match status" value="1"/>
</dbReference>
<dbReference type="InterPro" id="IPR036985">
    <property type="entry name" value="Transglutaminase-like_sf"/>
</dbReference>